<dbReference type="Gene3D" id="3.30.500.20">
    <property type="entry name" value="BH3703-like domains"/>
    <property type="match status" value="1"/>
</dbReference>
<proteinExistence type="predicted"/>
<sequence>MNAKDISGEGLDERLTSALPALYHRIGQSLIDAVPTDQCEIWLNFEIIKNVWSGWAFYRKPSGSYGYLEIPDDAEAALLEMHQLFAQWHHALWTSLTFHLDPENKMEIELGYEQLSEDEFIDSPGREQAWQDRYLGADAQIDWQSY</sequence>
<evidence type="ECO:0000313" key="1">
    <source>
        <dbReference type="EMBL" id="OWQ78610.1"/>
    </source>
</evidence>
<reference evidence="1 2" key="1">
    <citation type="submission" date="2017-06" db="EMBL/GenBank/DDBJ databases">
        <authorList>
            <person name="Kim H.J."/>
            <person name="Triplett B.A."/>
        </authorList>
    </citation>
    <scope>NUCLEOTIDE SEQUENCE [LARGE SCALE GENOMIC DNA]</scope>
    <source>
        <strain evidence="1 2">594</strain>
    </source>
</reference>
<dbReference type="Pfam" id="PF04634">
    <property type="entry name" value="YezG-like"/>
    <property type="match status" value="1"/>
</dbReference>
<dbReference type="EMBL" id="NIVX01000010">
    <property type="protein sequence ID" value="OWQ78610.1"/>
    <property type="molecule type" value="Genomic_DNA"/>
</dbReference>
<dbReference type="InterPro" id="IPR036170">
    <property type="entry name" value="YezG-like_sf"/>
</dbReference>
<dbReference type="AlphaFoldDB" id="A0A246IEN5"/>
<accession>A0A246IEN5</accession>
<dbReference type="InterPro" id="IPR006728">
    <property type="entry name" value="YezG-like"/>
</dbReference>
<protein>
    <recommendedName>
        <fullName evidence="3">DUF600 family protein</fullName>
    </recommendedName>
</protein>
<evidence type="ECO:0008006" key="3">
    <source>
        <dbReference type="Google" id="ProtNLM"/>
    </source>
</evidence>
<dbReference type="SUPFAM" id="SSF160424">
    <property type="entry name" value="BH3703-like"/>
    <property type="match status" value="1"/>
</dbReference>
<dbReference type="Proteomes" id="UP000197090">
    <property type="component" value="Unassembled WGS sequence"/>
</dbReference>
<organism evidence="1 2">
    <name type="scientific">Stenotrophomonas maltophilia</name>
    <name type="common">Pseudomonas maltophilia</name>
    <name type="synonym">Xanthomonas maltophilia</name>
    <dbReference type="NCBI Taxonomy" id="40324"/>
    <lineage>
        <taxon>Bacteria</taxon>
        <taxon>Pseudomonadati</taxon>
        <taxon>Pseudomonadota</taxon>
        <taxon>Gammaproteobacteria</taxon>
        <taxon>Lysobacterales</taxon>
        <taxon>Lysobacteraceae</taxon>
        <taxon>Stenotrophomonas</taxon>
        <taxon>Stenotrophomonas maltophilia group</taxon>
    </lineage>
</organism>
<evidence type="ECO:0000313" key="2">
    <source>
        <dbReference type="Proteomes" id="UP000197090"/>
    </source>
</evidence>
<comment type="caution">
    <text evidence="1">The sequence shown here is derived from an EMBL/GenBank/DDBJ whole genome shotgun (WGS) entry which is preliminary data.</text>
</comment>
<name>A0A246IEN5_STEMA</name>
<gene>
    <name evidence="1" type="ORF">CEE63_01130</name>
</gene>